<dbReference type="Proteomes" id="UP000829494">
    <property type="component" value="Chromosome"/>
</dbReference>
<keyword evidence="3" id="KW-1185">Reference proteome</keyword>
<evidence type="ECO:0000313" key="3">
    <source>
        <dbReference type="Proteomes" id="UP000829494"/>
    </source>
</evidence>
<organism evidence="2 3">
    <name type="scientific">Streptomyces rimosus subsp. rimosus</name>
    <dbReference type="NCBI Taxonomy" id="132474"/>
    <lineage>
        <taxon>Bacteria</taxon>
        <taxon>Bacillati</taxon>
        <taxon>Actinomycetota</taxon>
        <taxon>Actinomycetes</taxon>
        <taxon>Kitasatosporales</taxon>
        <taxon>Streptomycetaceae</taxon>
        <taxon>Streptomyces</taxon>
    </lineage>
</organism>
<feature type="region of interest" description="Disordered" evidence="1">
    <location>
        <begin position="1"/>
        <end position="27"/>
    </location>
</feature>
<dbReference type="EMBL" id="CP094298">
    <property type="protein sequence ID" value="UNZ05965.1"/>
    <property type="molecule type" value="Genomic_DNA"/>
</dbReference>
<name>A0ABY3Z7N4_STRRM</name>
<protein>
    <submittedName>
        <fullName evidence="2">Uncharacterized protein</fullName>
    </submittedName>
</protein>
<accession>A0ABY3Z7N4</accession>
<evidence type="ECO:0000256" key="1">
    <source>
        <dbReference type="SAM" id="MobiDB-lite"/>
    </source>
</evidence>
<reference evidence="2 3" key="1">
    <citation type="submission" date="2022-03" db="EMBL/GenBank/DDBJ databases">
        <title>Complete genome of Streptomyces rimosus ssp. rimosus R7 (=ATCC 10970).</title>
        <authorList>
            <person name="Beganovic S."/>
            <person name="Ruckert C."/>
            <person name="Busche T."/>
            <person name="Kalinowski J."/>
            <person name="Wittmann C."/>
        </authorList>
    </citation>
    <scope>NUCLEOTIDE SEQUENCE [LARGE SCALE GENOMIC DNA]</scope>
    <source>
        <strain evidence="2 3">R7</strain>
    </source>
</reference>
<feature type="compositionally biased region" description="Gly residues" evidence="1">
    <location>
        <begin position="1"/>
        <end position="17"/>
    </location>
</feature>
<evidence type="ECO:0000313" key="2">
    <source>
        <dbReference type="EMBL" id="UNZ05965.1"/>
    </source>
</evidence>
<proteinExistence type="predicted"/>
<sequence>MSGGPAGPGQGPAGTGTGTDLSDSIPYEVFSVRESGYAVDRKAQSRSE</sequence>
<gene>
    <name evidence="2" type="ORF">SRIMR7_27825</name>
</gene>